<evidence type="ECO:0000256" key="1">
    <source>
        <dbReference type="ARBA" id="ARBA00004141"/>
    </source>
</evidence>
<proteinExistence type="inferred from homology"/>
<dbReference type="Gene3D" id="1.20.1730.10">
    <property type="entry name" value="Sodium/glucose cotransporter"/>
    <property type="match status" value="1"/>
</dbReference>
<keyword evidence="3 7" id="KW-0812">Transmembrane</keyword>
<feature type="transmembrane region" description="Helical" evidence="7">
    <location>
        <begin position="57"/>
        <end position="78"/>
    </location>
</feature>
<reference evidence="8 9" key="1">
    <citation type="submission" date="2021-07" db="EMBL/GenBank/DDBJ databases">
        <authorList>
            <person name="Palmer J.M."/>
        </authorList>
    </citation>
    <scope>NUCLEOTIDE SEQUENCE [LARGE SCALE GENOMIC DNA]</scope>
    <source>
        <strain evidence="8 9">AT_MEX2019</strain>
        <tissue evidence="8">Muscle</tissue>
    </source>
</reference>
<comment type="subcellular location">
    <subcellularLocation>
        <location evidence="1">Membrane</location>
        <topology evidence="1">Multi-pass membrane protein</topology>
    </subcellularLocation>
</comment>
<dbReference type="PANTHER" id="PTHR11819">
    <property type="entry name" value="SOLUTE CARRIER FAMILY 5"/>
    <property type="match status" value="1"/>
</dbReference>
<dbReference type="EMBL" id="JAHUTI010039914">
    <property type="protein sequence ID" value="MED6244821.1"/>
    <property type="molecule type" value="Genomic_DNA"/>
</dbReference>
<comment type="caution">
    <text evidence="8">The sequence shown here is derived from an EMBL/GenBank/DDBJ whole genome shotgun (WGS) entry which is preliminary data.</text>
</comment>
<organism evidence="8 9">
    <name type="scientific">Ataeniobius toweri</name>
    <dbReference type="NCBI Taxonomy" id="208326"/>
    <lineage>
        <taxon>Eukaryota</taxon>
        <taxon>Metazoa</taxon>
        <taxon>Chordata</taxon>
        <taxon>Craniata</taxon>
        <taxon>Vertebrata</taxon>
        <taxon>Euteleostomi</taxon>
        <taxon>Actinopterygii</taxon>
        <taxon>Neopterygii</taxon>
        <taxon>Teleostei</taxon>
        <taxon>Neoteleostei</taxon>
        <taxon>Acanthomorphata</taxon>
        <taxon>Ovalentaria</taxon>
        <taxon>Atherinomorphae</taxon>
        <taxon>Cyprinodontiformes</taxon>
        <taxon>Goodeidae</taxon>
        <taxon>Ataeniobius</taxon>
    </lineage>
</organism>
<dbReference type="Proteomes" id="UP001345963">
    <property type="component" value="Unassembled WGS sequence"/>
</dbReference>
<accession>A0ABU7B2Q4</accession>
<evidence type="ECO:0000256" key="2">
    <source>
        <dbReference type="ARBA" id="ARBA00006434"/>
    </source>
</evidence>
<dbReference type="Pfam" id="PF00474">
    <property type="entry name" value="SSF"/>
    <property type="match status" value="1"/>
</dbReference>
<dbReference type="InterPro" id="IPR038377">
    <property type="entry name" value="Na/Glc_symporter_sf"/>
</dbReference>
<evidence type="ECO:0000313" key="8">
    <source>
        <dbReference type="EMBL" id="MED6244821.1"/>
    </source>
</evidence>
<dbReference type="InterPro" id="IPR001734">
    <property type="entry name" value="Na/solute_symporter"/>
</dbReference>
<dbReference type="PANTHER" id="PTHR11819:SF96">
    <property type="entry name" value="SODIUM_GLUCOSE COTRANSPORTER 4"/>
    <property type="match status" value="1"/>
</dbReference>
<evidence type="ECO:0000256" key="6">
    <source>
        <dbReference type="RuleBase" id="RU362091"/>
    </source>
</evidence>
<keyword evidence="5 7" id="KW-0472">Membrane</keyword>
<feature type="transmembrane region" description="Helical" evidence="7">
    <location>
        <begin position="90"/>
        <end position="112"/>
    </location>
</feature>
<evidence type="ECO:0000256" key="7">
    <source>
        <dbReference type="SAM" id="Phobius"/>
    </source>
</evidence>
<keyword evidence="4 7" id="KW-1133">Transmembrane helix</keyword>
<comment type="similarity">
    <text evidence="2 6">Belongs to the sodium:solute symporter (SSF) (TC 2.A.21) family.</text>
</comment>
<keyword evidence="9" id="KW-1185">Reference proteome</keyword>
<evidence type="ECO:0000256" key="4">
    <source>
        <dbReference type="ARBA" id="ARBA00022989"/>
    </source>
</evidence>
<dbReference type="PROSITE" id="PS50283">
    <property type="entry name" value="NA_SOLUT_SYMP_3"/>
    <property type="match status" value="1"/>
</dbReference>
<evidence type="ECO:0000313" key="9">
    <source>
        <dbReference type="Proteomes" id="UP001345963"/>
    </source>
</evidence>
<evidence type="ECO:0000256" key="3">
    <source>
        <dbReference type="ARBA" id="ARBA00022692"/>
    </source>
</evidence>
<protein>
    <submittedName>
        <fullName evidence="8">Uncharacterized protein</fullName>
    </submittedName>
</protein>
<gene>
    <name evidence="8" type="ORF">ATANTOWER_025082</name>
</gene>
<name>A0ABU7B2Q4_9TELE</name>
<evidence type="ECO:0000256" key="5">
    <source>
        <dbReference type="ARBA" id="ARBA00023136"/>
    </source>
</evidence>
<sequence length="126" mass="14032">MGLFKTASRGRSVSPGEYVLQARRCALRALSHNMSVAALLSNIQLIRARPRASEMELMIVGRVFVLILMCISLLWIPVVQTANSGQLFEYIQSVTSFLAPPITAVFIMAIFWPRANEQVGSRYTNT</sequence>